<keyword evidence="3" id="KW-1185">Reference proteome</keyword>
<evidence type="ECO:0000313" key="2">
    <source>
        <dbReference type="EMBL" id="CAL0326422.1"/>
    </source>
</evidence>
<organism evidence="2 3">
    <name type="scientific">Lupinus luteus</name>
    <name type="common">European yellow lupine</name>
    <dbReference type="NCBI Taxonomy" id="3873"/>
    <lineage>
        <taxon>Eukaryota</taxon>
        <taxon>Viridiplantae</taxon>
        <taxon>Streptophyta</taxon>
        <taxon>Embryophyta</taxon>
        <taxon>Tracheophyta</taxon>
        <taxon>Spermatophyta</taxon>
        <taxon>Magnoliopsida</taxon>
        <taxon>eudicotyledons</taxon>
        <taxon>Gunneridae</taxon>
        <taxon>Pentapetalae</taxon>
        <taxon>rosids</taxon>
        <taxon>fabids</taxon>
        <taxon>Fabales</taxon>
        <taxon>Fabaceae</taxon>
        <taxon>Papilionoideae</taxon>
        <taxon>50 kb inversion clade</taxon>
        <taxon>genistoids sensu lato</taxon>
        <taxon>core genistoids</taxon>
        <taxon>Genisteae</taxon>
        <taxon>Lupinus</taxon>
    </lineage>
</organism>
<protein>
    <submittedName>
        <fullName evidence="2">Uncharacterized protein</fullName>
    </submittedName>
</protein>
<feature type="compositionally biased region" description="Basic and acidic residues" evidence="1">
    <location>
        <begin position="46"/>
        <end position="57"/>
    </location>
</feature>
<dbReference type="EMBL" id="CAXHTB010000019">
    <property type="protein sequence ID" value="CAL0326422.1"/>
    <property type="molecule type" value="Genomic_DNA"/>
</dbReference>
<reference evidence="2 3" key="1">
    <citation type="submission" date="2024-03" db="EMBL/GenBank/DDBJ databases">
        <authorList>
            <person name="Martinez-Hernandez J."/>
        </authorList>
    </citation>
    <scope>NUCLEOTIDE SEQUENCE [LARGE SCALE GENOMIC DNA]</scope>
</reference>
<accession>A0AAV1XY01</accession>
<comment type="caution">
    <text evidence="2">The sequence shown here is derived from an EMBL/GenBank/DDBJ whole genome shotgun (WGS) entry which is preliminary data.</text>
</comment>
<evidence type="ECO:0000256" key="1">
    <source>
        <dbReference type="SAM" id="MobiDB-lite"/>
    </source>
</evidence>
<sequence>MKRASPSNTTSHVNNQHEVHAGSHPPPGQAYPTATNVSVPLPVDYPLKDDGPPEYPKRGGSYKTKSCACFCRNLALDECFD</sequence>
<evidence type="ECO:0000313" key="3">
    <source>
        <dbReference type="Proteomes" id="UP001497480"/>
    </source>
</evidence>
<gene>
    <name evidence="2" type="ORF">LLUT_LOCUS27482</name>
</gene>
<proteinExistence type="predicted"/>
<name>A0AAV1XY01_LUPLU</name>
<dbReference type="Proteomes" id="UP001497480">
    <property type="component" value="Unassembled WGS sequence"/>
</dbReference>
<feature type="compositionally biased region" description="Polar residues" evidence="1">
    <location>
        <begin position="1"/>
        <end position="14"/>
    </location>
</feature>
<feature type="region of interest" description="Disordered" evidence="1">
    <location>
        <begin position="1"/>
        <end position="61"/>
    </location>
</feature>
<dbReference type="AlphaFoldDB" id="A0AAV1XY01"/>